<organism evidence="11 12">
    <name type="scientific">Acidipila rosea</name>
    <dbReference type="NCBI Taxonomy" id="768535"/>
    <lineage>
        <taxon>Bacteria</taxon>
        <taxon>Pseudomonadati</taxon>
        <taxon>Acidobacteriota</taxon>
        <taxon>Terriglobia</taxon>
        <taxon>Terriglobales</taxon>
        <taxon>Acidobacteriaceae</taxon>
        <taxon>Acidipila</taxon>
    </lineage>
</organism>
<feature type="domain" description="TonB-dependent transporter Oar-like beta-barrel" evidence="10">
    <location>
        <begin position="248"/>
        <end position="1107"/>
    </location>
</feature>
<dbReference type="PANTHER" id="PTHR30069:SF46">
    <property type="entry name" value="OAR PROTEIN"/>
    <property type="match status" value="1"/>
</dbReference>
<dbReference type="Pfam" id="PF25183">
    <property type="entry name" value="OMP_b-brl_4"/>
    <property type="match status" value="1"/>
</dbReference>
<keyword evidence="11" id="KW-0675">Receptor</keyword>
<comment type="similarity">
    <text evidence="7">Belongs to the TonB-dependent receptor family.</text>
</comment>
<reference evidence="11 12" key="1">
    <citation type="submission" date="2019-03" db="EMBL/GenBank/DDBJ databases">
        <title>Genomic Encyclopedia of Type Strains, Phase IV (KMG-IV): sequencing the most valuable type-strain genomes for metagenomic binning, comparative biology and taxonomic classification.</title>
        <authorList>
            <person name="Goeker M."/>
        </authorList>
    </citation>
    <scope>NUCLEOTIDE SEQUENCE [LARGE SCALE GENOMIC DNA]</scope>
    <source>
        <strain evidence="11 12">DSM 103428</strain>
    </source>
</reference>
<evidence type="ECO:0000256" key="2">
    <source>
        <dbReference type="ARBA" id="ARBA00022448"/>
    </source>
</evidence>
<evidence type="ECO:0000256" key="1">
    <source>
        <dbReference type="ARBA" id="ARBA00004571"/>
    </source>
</evidence>
<keyword evidence="5 7" id="KW-0472">Membrane</keyword>
<evidence type="ECO:0000256" key="7">
    <source>
        <dbReference type="PROSITE-ProRule" id="PRU01360"/>
    </source>
</evidence>
<dbReference type="InterPro" id="IPR036942">
    <property type="entry name" value="Beta-barrel_TonB_sf"/>
</dbReference>
<dbReference type="InterPro" id="IPR012910">
    <property type="entry name" value="Plug_dom"/>
</dbReference>
<dbReference type="Pfam" id="PF07715">
    <property type="entry name" value="Plug"/>
    <property type="match status" value="1"/>
</dbReference>
<dbReference type="GO" id="GO:0044718">
    <property type="term" value="P:siderophore transmembrane transport"/>
    <property type="evidence" value="ECO:0007669"/>
    <property type="project" value="TreeGrafter"/>
</dbReference>
<dbReference type="OrthoDB" id="97893at2"/>
<feature type="chain" id="PRO_5020392611" evidence="8">
    <location>
        <begin position="24"/>
        <end position="1114"/>
    </location>
</feature>
<comment type="caution">
    <text evidence="11">The sequence shown here is derived from an EMBL/GenBank/DDBJ whole genome shotgun (WGS) entry which is preliminary data.</text>
</comment>
<keyword evidence="4 7" id="KW-0812">Transmembrane</keyword>
<gene>
    <name evidence="11" type="ORF">C7378_1806</name>
</gene>
<keyword evidence="2 7" id="KW-0813">Transport</keyword>
<dbReference type="GO" id="GO:0009279">
    <property type="term" value="C:cell outer membrane"/>
    <property type="evidence" value="ECO:0007669"/>
    <property type="project" value="UniProtKB-SubCell"/>
</dbReference>
<feature type="domain" description="TonB-dependent receptor plug" evidence="9">
    <location>
        <begin position="135"/>
        <end position="242"/>
    </location>
</feature>
<protein>
    <submittedName>
        <fullName evidence="11">TonB-dependent receptor-like protein</fullName>
    </submittedName>
</protein>
<dbReference type="PROSITE" id="PS52016">
    <property type="entry name" value="TONB_DEPENDENT_REC_3"/>
    <property type="match status" value="1"/>
</dbReference>
<keyword evidence="3 7" id="KW-1134">Transmembrane beta strand</keyword>
<comment type="subcellular location">
    <subcellularLocation>
        <location evidence="1 7">Cell outer membrane</location>
        <topology evidence="1 7">Multi-pass membrane protein</topology>
    </subcellularLocation>
</comment>
<dbReference type="Proteomes" id="UP000295210">
    <property type="component" value="Unassembled WGS sequence"/>
</dbReference>
<dbReference type="Gene3D" id="2.60.40.1120">
    <property type="entry name" value="Carboxypeptidase-like, regulatory domain"/>
    <property type="match status" value="1"/>
</dbReference>
<evidence type="ECO:0000259" key="9">
    <source>
        <dbReference type="Pfam" id="PF07715"/>
    </source>
</evidence>
<dbReference type="InterPro" id="IPR008969">
    <property type="entry name" value="CarboxyPept-like_regulatory"/>
</dbReference>
<dbReference type="EMBL" id="SMGK01000002">
    <property type="protein sequence ID" value="TCK74184.1"/>
    <property type="molecule type" value="Genomic_DNA"/>
</dbReference>
<dbReference type="Gene3D" id="2.40.170.20">
    <property type="entry name" value="TonB-dependent receptor, beta-barrel domain"/>
    <property type="match status" value="1"/>
</dbReference>
<dbReference type="SUPFAM" id="SSF56935">
    <property type="entry name" value="Porins"/>
    <property type="match status" value="1"/>
</dbReference>
<keyword evidence="8" id="KW-0732">Signal</keyword>
<dbReference type="AlphaFoldDB" id="A0A4R1L7K0"/>
<dbReference type="PANTHER" id="PTHR30069">
    <property type="entry name" value="TONB-DEPENDENT OUTER MEMBRANE RECEPTOR"/>
    <property type="match status" value="1"/>
</dbReference>
<dbReference type="InterPro" id="IPR039426">
    <property type="entry name" value="TonB-dep_rcpt-like"/>
</dbReference>
<dbReference type="InterPro" id="IPR057601">
    <property type="entry name" value="Oar-like_b-barrel"/>
</dbReference>
<evidence type="ECO:0000256" key="6">
    <source>
        <dbReference type="ARBA" id="ARBA00023237"/>
    </source>
</evidence>
<dbReference type="GO" id="GO:0015344">
    <property type="term" value="F:siderophore uptake transmembrane transporter activity"/>
    <property type="evidence" value="ECO:0007669"/>
    <property type="project" value="TreeGrafter"/>
</dbReference>
<accession>A0A4R1L7K0</accession>
<dbReference type="SUPFAM" id="SSF49464">
    <property type="entry name" value="Carboxypeptidase regulatory domain-like"/>
    <property type="match status" value="1"/>
</dbReference>
<evidence type="ECO:0000256" key="3">
    <source>
        <dbReference type="ARBA" id="ARBA00022452"/>
    </source>
</evidence>
<evidence type="ECO:0000256" key="5">
    <source>
        <dbReference type="ARBA" id="ARBA00023136"/>
    </source>
</evidence>
<dbReference type="Gene3D" id="2.170.130.10">
    <property type="entry name" value="TonB-dependent receptor, plug domain"/>
    <property type="match status" value="1"/>
</dbReference>
<evidence type="ECO:0000313" key="11">
    <source>
        <dbReference type="EMBL" id="TCK74184.1"/>
    </source>
</evidence>
<dbReference type="RefSeq" id="WP_131994859.1">
    <property type="nucleotide sequence ID" value="NZ_SMGK01000002.1"/>
</dbReference>
<sequence>MIQFRRHALLLFTLLFPLLFAHAQVNTASLTGLVTDPSGAAIASVPVTVTSLGTGLTRKTVTDSAGYYSFQDLPIGAYQIVLAQTGFDTAQEQVQLTTAQKARRDFSLRVGSTQQTVQVTAEGSDLSPDDASIGSTIERKTIEETPLYLRNWDDLLRMVPGVQIARYTQQSGATSAGRTGDFNVNGVHSLQNDFILDGIDNNTISENVQELSTEASHPSVDAIQEFNIITNPYSAEYGRSPGAAVSVSTRSGTNDLHGLIYEYIRNQYFDANDFFSDQHHLKKPENNQNQFGANLGGPIWKNHVFGFFNYEGTRIHQGVSRIATVPLPNERVGDFSAAAGTANGISYAPIYDPTTGQQFPGNVIPTNRLDPVVSQLMQLFPLPNIPGAGEFNNFTRNALAIDNNDSYDARVDWTASPKDTVFTRYSYFTRYRDIPGFYGGIADGTSTSAWGRQLLSGHSAVIGWTHSFTPAVLNDFHLGFIRDYSFAEQQPFGLNAADQYLPGVPNNPATAGGVPLTQFANYTYIGSPDYLPKSQVPTQFQWTDSVSWTKGAHSLKFGATLFAPMRNIFQDEPGTRGDLNFTGNFTCQRNATNACVKGTGLSYADGLIGYVQSTQLTNVLFVDQRLWMASGFVEDDWKVTPKLTLNLGMRYDFATPALNAKNQQANFDPTGNGGAGALVFARSGGLYSRALVHPDYKDFGPRFGFAYSVDKNTVIRGGYGIYYTLFERIGSEDQLSLNPPFLVNKTPAVPSSSLTPVIYARNGFPSNFLDPSTINLNQLQSFHIRSANPNLPAPNVQQWSFGFQRQFGPTWLAEMDYVGTKSTHLDVLSDYNQPIIQGNQSTGVIPYPNFGYLEYTNAIGYGNYNGLQASLTHRYQNGLSMRAAYTYSRSLDNSPEELESNSGAAPNGRNYSAWYGPSDFDIPHRVALSGVYELPFGHDKPWLNHGPAAWIFGNFRGSGVYTYYSGHPFQVNAGGALQSTLDAYGQTTATPNLIGKPRLVNDPSCWFYSSLNKSCTQRAPGFTDAYALPAPGQIGNSGRNTLRGPHTTVLDASLLREFPIRNRANVEFRWEIFNVTNTPEFGQPNGNISTSSVGQITTLSGDPRVMQFALRVSY</sequence>
<name>A0A4R1L7K0_9BACT</name>
<evidence type="ECO:0000259" key="10">
    <source>
        <dbReference type="Pfam" id="PF25183"/>
    </source>
</evidence>
<evidence type="ECO:0000313" key="12">
    <source>
        <dbReference type="Proteomes" id="UP000295210"/>
    </source>
</evidence>
<keyword evidence="6 7" id="KW-0998">Cell outer membrane</keyword>
<evidence type="ECO:0000256" key="4">
    <source>
        <dbReference type="ARBA" id="ARBA00022692"/>
    </source>
</evidence>
<evidence type="ECO:0000256" key="8">
    <source>
        <dbReference type="SAM" id="SignalP"/>
    </source>
</evidence>
<proteinExistence type="inferred from homology"/>
<dbReference type="Pfam" id="PF13620">
    <property type="entry name" value="CarboxypepD_reg"/>
    <property type="match status" value="1"/>
</dbReference>
<dbReference type="InterPro" id="IPR037066">
    <property type="entry name" value="Plug_dom_sf"/>
</dbReference>
<feature type="signal peptide" evidence="8">
    <location>
        <begin position="1"/>
        <end position="23"/>
    </location>
</feature>
<keyword evidence="12" id="KW-1185">Reference proteome</keyword>